<dbReference type="RefSeq" id="WP_161698285.1">
    <property type="nucleotide sequence ID" value="NZ_JAAAHS010000107.1"/>
</dbReference>
<dbReference type="SUPFAM" id="SSF46894">
    <property type="entry name" value="C-terminal effector domain of the bipartite response regulators"/>
    <property type="match status" value="1"/>
</dbReference>
<feature type="domain" description="HTH luxR-type" evidence="5">
    <location>
        <begin position="255"/>
        <end position="321"/>
    </location>
</feature>
<dbReference type="PROSITE" id="PS50043">
    <property type="entry name" value="HTH_LUXR_2"/>
    <property type="match status" value="1"/>
</dbReference>
<evidence type="ECO:0000313" key="7">
    <source>
        <dbReference type="Proteomes" id="UP000598297"/>
    </source>
</evidence>
<keyword evidence="2" id="KW-0238">DNA-binding</keyword>
<dbReference type="InterPro" id="IPR036388">
    <property type="entry name" value="WH-like_DNA-bd_sf"/>
</dbReference>
<dbReference type="CDD" id="cd06170">
    <property type="entry name" value="LuxR_C_like"/>
    <property type="match status" value="1"/>
</dbReference>
<protein>
    <recommendedName>
        <fullName evidence="5">HTH luxR-type domain-containing protein</fullName>
    </recommendedName>
</protein>
<accession>A0A964XMS8</accession>
<dbReference type="InterPro" id="IPR016032">
    <property type="entry name" value="Sig_transdc_resp-reg_C-effctor"/>
</dbReference>
<dbReference type="Gene3D" id="3.30.450.40">
    <property type="match status" value="1"/>
</dbReference>
<dbReference type="GO" id="GO:0003677">
    <property type="term" value="F:DNA binding"/>
    <property type="evidence" value="ECO:0007669"/>
    <property type="project" value="UniProtKB-KW"/>
</dbReference>
<evidence type="ECO:0000256" key="4">
    <source>
        <dbReference type="SAM" id="MobiDB-lite"/>
    </source>
</evidence>
<dbReference type="InterPro" id="IPR000792">
    <property type="entry name" value="Tscrpt_reg_LuxR_C"/>
</dbReference>
<reference evidence="6" key="1">
    <citation type="submission" date="2020-01" db="EMBL/GenBank/DDBJ databases">
        <title>Whole-genome analyses of novel actinobacteria.</title>
        <authorList>
            <person name="Sahin N."/>
        </authorList>
    </citation>
    <scope>NUCLEOTIDE SEQUENCE</scope>
    <source>
        <strain evidence="6">YC537</strain>
    </source>
</reference>
<feature type="region of interest" description="Disordered" evidence="4">
    <location>
        <begin position="324"/>
        <end position="350"/>
    </location>
</feature>
<proteinExistence type="predicted"/>
<evidence type="ECO:0000313" key="6">
    <source>
        <dbReference type="EMBL" id="NBE52898.1"/>
    </source>
</evidence>
<dbReference type="AlphaFoldDB" id="A0A964XMS8"/>
<dbReference type="SUPFAM" id="SSF55781">
    <property type="entry name" value="GAF domain-like"/>
    <property type="match status" value="1"/>
</dbReference>
<dbReference type="EMBL" id="JAAAHS010000107">
    <property type="protein sequence ID" value="NBE52898.1"/>
    <property type="molecule type" value="Genomic_DNA"/>
</dbReference>
<dbReference type="GO" id="GO:0006355">
    <property type="term" value="P:regulation of DNA-templated transcription"/>
    <property type="evidence" value="ECO:0007669"/>
    <property type="project" value="InterPro"/>
</dbReference>
<keyword evidence="3" id="KW-0804">Transcription</keyword>
<comment type="caution">
    <text evidence="6">The sequence shown here is derived from an EMBL/GenBank/DDBJ whole genome shotgun (WGS) entry which is preliminary data.</text>
</comment>
<dbReference type="PANTHER" id="PTHR44688">
    <property type="entry name" value="DNA-BINDING TRANSCRIPTIONAL ACTIVATOR DEVR_DOSR"/>
    <property type="match status" value="1"/>
</dbReference>
<evidence type="ECO:0000259" key="5">
    <source>
        <dbReference type="PROSITE" id="PS50043"/>
    </source>
</evidence>
<name>A0A964XMS8_9ACTN</name>
<organism evidence="6 7">
    <name type="scientific">Streptomyces boluensis</name>
    <dbReference type="NCBI Taxonomy" id="1775135"/>
    <lineage>
        <taxon>Bacteria</taxon>
        <taxon>Bacillati</taxon>
        <taxon>Actinomycetota</taxon>
        <taxon>Actinomycetes</taxon>
        <taxon>Kitasatosporales</taxon>
        <taxon>Streptomycetaceae</taxon>
        <taxon>Streptomyces</taxon>
    </lineage>
</organism>
<sequence length="350" mass="39107">MGTVLPETVRGALRLADRQLRLLAPDDVNEMCAVVRRAATAIAPVETFYVGLYQGDNTLVLPYIFSAGEHLSADTSRFGRGGMSHWIRANAKPYRYAYDDGRRCHAGAPMGDGVLSRDVVAVPMFGPDEATVIGMVNTQSPRPDVFDDTFVIALEWLAQALALSLDDGARSSTRERLYRDFPELDRNRLDFPIDMLHTATDCLDEVARSVDTLRSRAALLEVAELRQELGRIKDQCRLVGTELAMMALKTPPSHDREYPETLTTREREIADLIARESMTNAMIGRRLYISEKTVKAHVSNILRKLGIRQRSELVWFLGEKATDHHHRHGADTSNSPTAPRISRGTRPQPS</sequence>
<gene>
    <name evidence="6" type="ORF">GUY60_15975</name>
</gene>
<keyword evidence="1" id="KW-0805">Transcription regulation</keyword>
<evidence type="ECO:0000256" key="3">
    <source>
        <dbReference type="ARBA" id="ARBA00023163"/>
    </source>
</evidence>
<evidence type="ECO:0000256" key="1">
    <source>
        <dbReference type="ARBA" id="ARBA00023015"/>
    </source>
</evidence>
<dbReference type="Pfam" id="PF00196">
    <property type="entry name" value="GerE"/>
    <property type="match status" value="1"/>
</dbReference>
<dbReference type="Gene3D" id="1.10.10.10">
    <property type="entry name" value="Winged helix-like DNA-binding domain superfamily/Winged helix DNA-binding domain"/>
    <property type="match status" value="1"/>
</dbReference>
<dbReference type="Proteomes" id="UP000598297">
    <property type="component" value="Unassembled WGS sequence"/>
</dbReference>
<dbReference type="PANTHER" id="PTHR44688:SF16">
    <property type="entry name" value="DNA-BINDING TRANSCRIPTIONAL ACTIVATOR DEVR_DOSR"/>
    <property type="match status" value="1"/>
</dbReference>
<evidence type="ECO:0000256" key="2">
    <source>
        <dbReference type="ARBA" id="ARBA00023125"/>
    </source>
</evidence>
<dbReference type="SMART" id="SM00421">
    <property type="entry name" value="HTH_LUXR"/>
    <property type="match status" value="1"/>
</dbReference>
<dbReference type="OrthoDB" id="4865864at2"/>
<dbReference type="InterPro" id="IPR029016">
    <property type="entry name" value="GAF-like_dom_sf"/>
</dbReference>
<keyword evidence="7" id="KW-1185">Reference proteome</keyword>